<dbReference type="AlphaFoldDB" id="F0WG79"/>
<dbReference type="SUPFAM" id="SSF48371">
    <property type="entry name" value="ARM repeat"/>
    <property type="match status" value="1"/>
</dbReference>
<comment type="similarity">
    <text evidence="1">Belongs to the exportin family.</text>
</comment>
<evidence type="ECO:0000259" key="2">
    <source>
        <dbReference type="Pfam" id="PF03810"/>
    </source>
</evidence>
<dbReference type="EMBL" id="FR824133">
    <property type="protein sequence ID" value="CCA20214.1"/>
    <property type="molecule type" value="Genomic_DNA"/>
</dbReference>
<reference evidence="3" key="2">
    <citation type="submission" date="2011-02" db="EMBL/GenBank/DDBJ databases">
        <authorList>
            <person name="MacLean D."/>
        </authorList>
    </citation>
    <scope>NUCLEOTIDE SEQUENCE</scope>
</reference>
<dbReference type="InterPro" id="IPR001494">
    <property type="entry name" value="Importin-beta_N"/>
</dbReference>
<accession>F0WG79</accession>
<dbReference type="GO" id="GO:0031267">
    <property type="term" value="F:small GTPase binding"/>
    <property type="evidence" value="ECO:0007669"/>
    <property type="project" value="InterPro"/>
</dbReference>
<dbReference type="InterPro" id="IPR011989">
    <property type="entry name" value="ARM-like"/>
</dbReference>
<dbReference type="GO" id="GO:0005643">
    <property type="term" value="C:nuclear pore"/>
    <property type="evidence" value="ECO:0007669"/>
    <property type="project" value="TreeGrafter"/>
</dbReference>
<proteinExistence type="inferred from homology"/>
<keyword evidence="1" id="KW-0813">Transport</keyword>
<feature type="domain" description="Importin N-terminal" evidence="2">
    <location>
        <begin position="28"/>
        <end position="93"/>
    </location>
</feature>
<dbReference type="PANTHER" id="PTHR15952:SF11">
    <property type="entry name" value="EXPORTIN-T"/>
    <property type="match status" value="1"/>
</dbReference>
<dbReference type="PANTHER" id="PTHR15952">
    <property type="entry name" value="EXPORTIN-T/LOS1"/>
    <property type="match status" value="1"/>
</dbReference>
<reference evidence="3" key="1">
    <citation type="journal article" date="2011" name="PLoS Biol.">
        <title>Gene gain and loss during evolution of obligate parasitism in the white rust pathogen of Arabidopsis thaliana.</title>
        <authorList>
            <person name="Kemen E."/>
            <person name="Gardiner A."/>
            <person name="Schultz-Larsen T."/>
            <person name="Kemen A.C."/>
            <person name="Balmuth A.L."/>
            <person name="Robert-Seilaniantz A."/>
            <person name="Bailey K."/>
            <person name="Holub E."/>
            <person name="Studholme D.J."/>
            <person name="Maclean D."/>
            <person name="Jones J.D."/>
        </authorList>
    </citation>
    <scope>NUCLEOTIDE SEQUENCE</scope>
</reference>
<dbReference type="GO" id="GO:0006886">
    <property type="term" value="P:intracellular protein transport"/>
    <property type="evidence" value="ECO:0007669"/>
    <property type="project" value="InterPro"/>
</dbReference>
<comment type="subcellular location">
    <subcellularLocation>
        <location evidence="1">Nucleus</location>
    </subcellularLocation>
    <subcellularLocation>
        <location evidence="1">Cytoplasm</location>
    </subcellularLocation>
    <text evidence="1">Shuttles between the nucleus and the cytoplasm.</text>
</comment>
<sequence>MNAISMINVVDVLDASTGVIGVEAQRQANAILIDFVKTDECWKLSLEILRNSEAGDEVKFLTANMLHAKLKTDWIKLPDSDRHLIHNLLQNLMDETLYKQQDHGSNGYIDALLFKLYAIQAIKLLFDTEEREEYMLEATQNTQIIVKQWAIQREEPDNKKANYVNAFLTISRLMCEEFEVAKIPFTIRDATEEHLKRIGPVVLEVLAQLLVGLRDTSSSILFRELHLNALKCWLGWTQYCSVSTSSVMSQNDQLHAVLLHDICVSSDPSIVTNACEILLRAFQDEEEATTTQIEPHLVLISRKLLGTASAFHHAISTDDKGRCHAIVSVISAFMENFALWIVEMGPESQLKEELAKYMLTLLRCPHRQIAVLTLEFWLIAQECPVDNRSPYFRDVAYNILLQVIMEQSMYPADPDVMDELLLEDLESFRSDSQAVQDILSSMCSLSEYSFVVHMFQRLKIAITSWRLIEVCLYVVSTVISEVNDAIDRKLHVMNNSVFNLLSLILEHGARQLNHPFTLKLGATILCQVGTFWLNKLPHDQSSKQLHQLLTGIVKYLLEAMVVPHSQQSAAKSFLHLVTRCERIRQLNPDVYLPCLRKARESDMPHQDRLLLVEGLVRLATASLFCMQILGDVLNELISTFNGLLQSLPSLEYIVGHRDLMLSSIAEEVKALSKTIRCLESPDAVVDTKAVTRSVIEHVWPHITPVPQKLMTSLVTVDAINELNACCLQSLGLELASGLSYWVSLIAESFGKYKSLAPLQLSCVMVDTFGSTADGNKNSPHEAYLSRNMSNISTMVLQYAQHVISDDSDEILQTFFELCYRYLVFCPGAMVPLAEFQSILKLARICLWKREKSIVNEVLRFLTHLLSKSEEPLKPFEDQIMANMLQEYAQWLKTLLLALSEHAPDMSLDHVGRFFITFLAWSFECSNASEYCQTLLRDAMTAQAEVHGISIVPGNSREHTLRCWLRLAHDKSLGTKRLYRNLCFDFAKVCRKERTPDLLLEYN</sequence>
<dbReference type="Gene3D" id="1.25.10.10">
    <property type="entry name" value="Leucine-rich Repeat Variant"/>
    <property type="match status" value="1"/>
</dbReference>
<keyword evidence="1" id="KW-0694">RNA-binding</keyword>
<evidence type="ECO:0000313" key="3">
    <source>
        <dbReference type="EMBL" id="CCA20214.1"/>
    </source>
</evidence>
<dbReference type="Pfam" id="PF03810">
    <property type="entry name" value="IBN_N"/>
    <property type="match status" value="1"/>
</dbReference>
<dbReference type="GO" id="GO:0005737">
    <property type="term" value="C:cytoplasm"/>
    <property type="evidence" value="ECO:0007669"/>
    <property type="project" value="UniProtKB-SubCell"/>
</dbReference>
<dbReference type="HOGENOM" id="CLU_328047_0_0_1"/>
<dbReference type="InterPro" id="IPR040017">
    <property type="entry name" value="XPOT"/>
</dbReference>
<gene>
    <name evidence="3" type="primary">AlNc14C88G5609</name>
    <name evidence="3" type="ORF">ALNC14_063570</name>
</gene>
<dbReference type="GO" id="GO:0016363">
    <property type="term" value="C:nuclear matrix"/>
    <property type="evidence" value="ECO:0007669"/>
    <property type="project" value="TreeGrafter"/>
</dbReference>
<protein>
    <recommendedName>
        <fullName evidence="1">Exportin-T</fullName>
    </recommendedName>
    <alternativeName>
        <fullName evidence="1">Exportin(tRNA)</fullName>
    </alternativeName>
    <alternativeName>
        <fullName evidence="1">tRNA exportin</fullName>
    </alternativeName>
</protein>
<keyword evidence="1" id="KW-0820">tRNA-binding</keyword>
<dbReference type="GO" id="GO:0000049">
    <property type="term" value="F:tRNA binding"/>
    <property type="evidence" value="ECO:0007669"/>
    <property type="project" value="UniProtKB-UniRule"/>
</dbReference>
<dbReference type="InterPro" id="IPR016024">
    <property type="entry name" value="ARM-type_fold"/>
</dbReference>
<keyword evidence="1" id="KW-0539">Nucleus</keyword>
<keyword evidence="1" id="KW-0963">Cytoplasm</keyword>
<name>F0WG79_9STRA</name>
<comment type="function">
    <text evidence="1">tRNA nucleus export receptor which facilitates tRNA translocation across the nuclear pore complex.</text>
</comment>
<dbReference type="GO" id="GO:0071528">
    <property type="term" value="P:tRNA re-export from nucleus"/>
    <property type="evidence" value="ECO:0007669"/>
    <property type="project" value="UniProtKB-UniRule"/>
</dbReference>
<evidence type="ECO:0000256" key="1">
    <source>
        <dbReference type="RuleBase" id="RU366037"/>
    </source>
</evidence>
<organism evidence="3">
    <name type="scientific">Albugo laibachii Nc14</name>
    <dbReference type="NCBI Taxonomy" id="890382"/>
    <lineage>
        <taxon>Eukaryota</taxon>
        <taxon>Sar</taxon>
        <taxon>Stramenopiles</taxon>
        <taxon>Oomycota</taxon>
        <taxon>Peronosporomycetes</taxon>
        <taxon>Albuginales</taxon>
        <taxon>Albuginaceae</taxon>
        <taxon>Albugo</taxon>
    </lineage>
</organism>